<name>A0ABX2CRJ0_9BRAD</name>
<protein>
    <submittedName>
        <fullName evidence="1">Uncharacterized protein</fullName>
    </submittedName>
</protein>
<comment type="caution">
    <text evidence="1">The sequence shown here is derived from an EMBL/GenBank/DDBJ whole genome shotgun (WGS) entry which is preliminary data.</text>
</comment>
<organism evidence="1 2">
    <name type="scientific">Bradyrhizobium aeschynomenes</name>
    <dbReference type="NCBI Taxonomy" id="2734909"/>
    <lineage>
        <taxon>Bacteria</taxon>
        <taxon>Pseudomonadati</taxon>
        <taxon>Pseudomonadota</taxon>
        <taxon>Alphaproteobacteria</taxon>
        <taxon>Hyphomicrobiales</taxon>
        <taxon>Nitrobacteraceae</taxon>
        <taxon>Bradyrhizobium</taxon>
    </lineage>
</organism>
<accession>A0ABX2CRJ0</accession>
<reference evidence="1" key="1">
    <citation type="submission" date="2020-05" db="EMBL/GenBank/DDBJ databases">
        <title>Nod-independent and nitrogen-fixing Bradyrhizobium aeschynomene sp. nov. isolated from nodules of Aeschynomene indica.</title>
        <authorList>
            <person name="Zhang Z."/>
        </authorList>
    </citation>
    <scope>NUCLEOTIDE SEQUENCE</scope>
    <source>
        <strain evidence="1">83012</strain>
    </source>
</reference>
<evidence type="ECO:0000313" key="1">
    <source>
        <dbReference type="EMBL" id="NPU70025.1"/>
    </source>
</evidence>
<keyword evidence="2" id="KW-1185">Reference proteome</keyword>
<dbReference type="Proteomes" id="UP000886476">
    <property type="component" value="Unassembled WGS sequence"/>
</dbReference>
<evidence type="ECO:0000313" key="2">
    <source>
        <dbReference type="Proteomes" id="UP000886476"/>
    </source>
</evidence>
<gene>
    <name evidence="1" type="ORF">HL667_33895</name>
</gene>
<dbReference type="EMBL" id="JABFDN010000033">
    <property type="protein sequence ID" value="NPU70025.1"/>
    <property type="molecule type" value="Genomic_DNA"/>
</dbReference>
<sequence length="69" mass="7513">MMECPIKFRCPHTGAEVDAILRQPTEACRCDTVTYATVPCPACTRFHFIHAVTGALIPPTLLGPASWTP</sequence>
<proteinExistence type="predicted"/>
<dbReference type="RefSeq" id="WP_172115603.1">
    <property type="nucleotide sequence ID" value="NZ_JABFDN010000033.1"/>
</dbReference>